<dbReference type="EMBL" id="CABFWE030000012">
    <property type="protein sequence ID" value="CAD7052961.1"/>
    <property type="molecule type" value="Genomic_DNA"/>
</dbReference>
<accession>A0ABN7JXU3</accession>
<reference evidence="2 3" key="1">
    <citation type="submission" date="2020-11" db="EMBL/GenBank/DDBJ databases">
        <authorList>
            <person name="Lassalle F."/>
        </authorList>
    </citation>
    <scope>NUCLEOTIDE SEQUENCE [LARGE SCALE GENOMIC DNA]</scope>
    <source>
        <strain evidence="2 3">AB21</strain>
    </source>
</reference>
<evidence type="ECO:0000313" key="2">
    <source>
        <dbReference type="EMBL" id="CAD7052961.1"/>
    </source>
</evidence>
<evidence type="ECO:0000256" key="1">
    <source>
        <dbReference type="SAM" id="MobiDB-lite"/>
    </source>
</evidence>
<keyword evidence="3" id="KW-1185">Reference proteome</keyword>
<proteinExistence type="predicted"/>
<feature type="compositionally biased region" description="Basic and acidic residues" evidence="1">
    <location>
        <begin position="1"/>
        <end position="12"/>
    </location>
</feature>
<name>A0ABN7JXU3_9HYPH</name>
<gene>
    <name evidence="2" type="ORF">RHAB21_00507</name>
</gene>
<sequence>MRLTAKRDDPGRAHLGNRRLLPGHASRNASRGYSVRRPRRGDVASAVPRLTRYRLSDMGRLHHRLRHRDHRDRFFDFCRGHQMAALRDSRGYPPRLRTVCLQQRRHQRGLFDLHRVDVRRRADCRCISALEVRAIVSMDRLLSRCEGGARQAWDRSLPIVSVIRSAILELLALLRIQRIAASPWA</sequence>
<feature type="region of interest" description="Disordered" evidence="1">
    <location>
        <begin position="1"/>
        <end position="41"/>
    </location>
</feature>
<evidence type="ECO:0000313" key="3">
    <source>
        <dbReference type="Proteomes" id="UP000601041"/>
    </source>
</evidence>
<comment type="caution">
    <text evidence="2">The sequence shown here is derived from an EMBL/GenBank/DDBJ whole genome shotgun (WGS) entry which is preliminary data.</text>
</comment>
<dbReference type="Proteomes" id="UP000601041">
    <property type="component" value="Unassembled WGS sequence"/>
</dbReference>
<organism evidence="2 3">
    <name type="scientific">Pseudorhizobium halotolerans</name>
    <dbReference type="NCBI Taxonomy" id="1233081"/>
    <lineage>
        <taxon>Bacteria</taxon>
        <taxon>Pseudomonadati</taxon>
        <taxon>Pseudomonadota</taxon>
        <taxon>Alphaproteobacteria</taxon>
        <taxon>Hyphomicrobiales</taxon>
        <taxon>Rhizobiaceae</taxon>
        <taxon>Rhizobium/Agrobacterium group</taxon>
        <taxon>Pseudorhizobium</taxon>
    </lineage>
</organism>
<protein>
    <submittedName>
        <fullName evidence="2">Uncharacterized protein</fullName>
    </submittedName>
</protein>